<evidence type="ECO:0000313" key="1">
    <source>
        <dbReference type="EMBL" id="MCQ1061086.1"/>
    </source>
</evidence>
<dbReference type="RefSeq" id="WP_255045184.1">
    <property type="nucleotide sequence ID" value="NZ_JANEYT010000110.1"/>
</dbReference>
<organism evidence="1 2">
    <name type="scientific">Photobacterium pectinilyticum</name>
    <dbReference type="NCBI Taxonomy" id="2906793"/>
    <lineage>
        <taxon>Bacteria</taxon>
        <taxon>Pseudomonadati</taxon>
        <taxon>Pseudomonadota</taxon>
        <taxon>Gammaproteobacteria</taxon>
        <taxon>Vibrionales</taxon>
        <taxon>Vibrionaceae</taxon>
        <taxon>Photobacterium</taxon>
    </lineage>
</organism>
<sequence>MPEQYIVTVQEDTAGDCFFELPQQLIEDLGLHIGDRLVWSIHEDGSVTMKKKEER</sequence>
<accession>A0ABT1N8N4</accession>
<protein>
    <submittedName>
        <fullName evidence="1">AbrB/MazE/SpoVT family DNA-binding domain-containing protein</fullName>
    </submittedName>
</protein>
<keyword evidence="2" id="KW-1185">Reference proteome</keyword>
<name>A0ABT1N8N4_9GAMM</name>
<dbReference type="Proteomes" id="UP001524460">
    <property type="component" value="Unassembled WGS sequence"/>
</dbReference>
<reference evidence="1 2" key="1">
    <citation type="submission" date="2022-07" db="EMBL/GenBank/DDBJ databases">
        <title>Photobacterium pectinilyticum sp. nov., a marine bacterium isolated from surface seawater of Qingdao offshore.</title>
        <authorList>
            <person name="Wang X."/>
        </authorList>
    </citation>
    <scope>NUCLEOTIDE SEQUENCE [LARGE SCALE GENOMIC DNA]</scope>
    <source>
        <strain evidence="1 2">ZSDE20</strain>
    </source>
</reference>
<proteinExistence type="predicted"/>
<gene>
    <name evidence="1" type="ORF">NHN17_23895</name>
</gene>
<dbReference type="GO" id="GO:0003677">
    <property type="term" value="F:DNA binding"/>
    <property type="evidence" value="ECO:0007669"/>
    <property type="project" value="UniProtKB-KW"/>
</dbReference>
<comment type="caution">
    <text evidence="1">The sequence shown here is derived from an EMBL/GenBank/DDBJ whole genome shotgun (WGS) entry which is preliminary data.</text>
</comment>
<keyword evidence="1" id="KW-0238">DNA-binding</keyword>
<dbReference type="EMBL" id="JANEYT010000110">
    <property type="protein sequence ID" value="MCQ1061086.1"/>
    <property type="molecule type" value="Genomic_DNA"/>
</dbReference>
<evidence type="ECO:0000313" key="2">
    <source>
        <dbReference type="Proteomes" id="UP001524460"/>
    </source>
</evidence>